<feature type="region of interest" description="Disordered" evidence="3">
    <location>
        <begin position="313"/>
        <end position="333"/>
    </location>
</feature>
<dbReference type="GO" id="GO:0006897">
    <property type="term" value="P:endocytosis"/>
    <property type="evidence" value="ECO:0007669"/>
    <property type="project" value="InterPro"/>
</dbReference>
<dbReference type="eggNOG" id="KOG3771">
    <property type="taxonomic scope" value="Eukaryota"/>
</dbReference>
<dbReference type="PROSITE" id="PS50002">
    <property type="entry name" value="SH3"/>
    <property type="match status" value="1"/>
</dbReference>
<dbReference type="EMBL" id="DS022304">
    <property type="protein sequence ID" value="OAJ40336.1"/>
    <property type="molecule type" value="Genomic_DNA"/>
</dbReference>
<gene>
    <name evidence="6" type="ORF">BDEG_24080</name>
</gene>
<dbReference type="STRING" id="403673.A0A177WKI7"/>
<dbReference type="SMART" id="SM00326">
    <property type="entry name" value="SH3"/>
    <property type="match status" value="1"/>
</dbReference>
<dbReference type="Pfam" id="PF03114">
    <property type="entry name" value="BAR"/>
    <property type="match status" value="1"/>
</dbReference>
<protein>
    <recommendedName>
        <fullName evidence="8">BAR domain-containing protein</fullName>
    </recommendedName>
</protein>
<dbReference type="SMART" id="SM00721">
    <property type="entry name" value="BAR"/>
    <property type="match status" value="1"/>
</dbReference>
<dbReference type="GO" id="GO:0008289">
    <property type="term" value="F:lipid binding"/>
    <property type="evidence" value="ECO:0007669"/>
    <property type="project" value="TreeGrafter"/>
</dbReference>
<dbReference type="Gene3D" id="2.30.30.40">
    <property type="entry name" value="SH3 Domains"/>
    <property type="match status" value="1"/>
</dbReference>
<dbReference type="InterPro" id="IPR036028">
    <property type="entry name" value="SH3-like_dom_sf"/>
</dbReference>
<reference evidence="6 7" key="1">
    <citation type="submission" date="2006-10" db="EMBL/GenBank/DDBJ databases">
        <title>The Genome Sequence of Batrachochytrium dendrobatidis JEL423.</title>
        <authorList>
            <consortium name="The Broad Institute Genome Sequencing Platform"/>
            <person name="Birren B."/>
            <person name="Lander E."/>
            <person name="Galagan J."/>
            <person name="Cuomo C."/>
            <person name="Devon K."/>
            <person name="Jaffe D."/>
            <person name="Butler J."/>
            <person name="Alvarez P."/>
            <person name="Gnerre S."/>
            <person name="Grabherr M."/>
            <person name="Kleber M."/>
            <person name="Mauceli E."/>
            <person name="Brockman W."/>
            <person name="Young S."/>
            <person name="LaButti K."/>
            <person name="Sykes S."/>
            <person name="DeCaprio D."/>
            <person name="Crawford M."/>
            <person name="Koehrsen M."/>
            <person name="Engels R."/>
            <person name="Montgomery P."/>
            <person name="Pearson M."/>
            <person name="Howarth C."/>
            <person name="Larson L."/>
            <person name="White J."/>
            <person name="O'Leary S."/>
            <person name="Kodira C."/>
            <person name="Zeng Q."/>
            <person name="Yandava C."/>
            <person name="Alvarado L."/>
            <person name="Longcore J."/>
            <person name="James T."/>
        </authorList>
    </citation>
    <scope>NUCLEOTIDE SEQUENCE [LARGE SCALE GENOMIC DNA]</scope>
    <source>
        <strain evidence="6 7">JEL423</strain>
    </source>
</reference>
<evidence type="ECO:0000259" key="5">
    <source>
        <dbReference type="PROSITE" id="PS51021"/>
    </source>
</evidence>
<dbReference type="SUPFAM" id="SSF50044">
    <property type="entry name" value="SH3-domain"/>
    <property type="match status" value="1"/>
</dbReference>
<evidence type="ECO:0000256" key="1">
    <source>
        <dbReference type="ARBA" id="ARBA00022443"/>
    </source>
</evidence>
<dbReference type="GO" id="GO:0031097">
    <property type="term" value="C:medial cortex"/>
    <property type="evidence" value="ECO:0007669"/>
    <property type="project" value="TreeGrafter"/>
</dbReference>
<name>A0A177WKI7_BATDL</name>
<dbReference type="GO" id="GO:1990528">
    <property type="term" value="C:Rvs161p-Rvs167p complex"/>
    <property type="evidence" value="ECO:0007669"/>
    <property type="project" value="TreeGrafter"/>
</dbReference>
<dbReference type="Proteomes" id="UP000077115">
    <property type="component" value="Unassembled WGS sequence"/>
</dbReference>
<dbReference type="GO" id="GO:0051666">
    <property type="term" value="P:actin cortical patch localization"/>
    <property type="evidence" value="ECO:0007669"/>
    <property type="project" value="InterPro"/>
</dbReference>
<sequence length="396" mass="44447">MSWKGFQKAVARIPHQLAKSSGHASETKDDEYEVYDASFKQLDTLARQLATEARKFKDSLSIMLTHQAGVACCFQEMFASFADEGSTKPDGGFSNDHALVTHEFQQEIAALRESLSSDLDMIERLVVAPTGDFITILDQVKKFMVKRSHKLIDYDRHRDATHKLREKADRSVSDEKRLGQYETSLDQATREYNAVNIQLKQDLPILLRFRVEFIDPCLLAFYSYQTKVYQALFSKLSEITQRHFDMHTNVLDGYNRQTEAVQELLSILIIPKRNHNTLPEVPDANAESAAPPSYSSTDAGTLPTVAANHPVKLGDSAASGSVNPPSLPRSVPPLPSSTTKYAIALYDFQAQADGDLSFSHDEKIEVVQRTADTNDWWIGRIGDRTGQFPGNYVREL</sequence>
<evidence type="ECO:0000256" key="2">
    <source>
        <dbReference type="PROSITE-ProRule" id="PRU00192"/>
    </source>
</evidence>
<dbReference type="PANTHER" id="PTHR47174">
    <property type="entry name" value="BRIDGING INTEGRATOR 3"/>
    <property type="match status" value="1"/>
</dbReference>
<dbReference type="Gene3D" id="1.20.1270.60">
    <property type="entry name" value="Arfaptin homology (AH) domain/BAR domain"/>
    <property type="match status" value="1"/>
</dbReference>
<dbReference type="PANTHER" id="PTHR47174:SF1">
    <property type="entry name" value="REDUCED VIABILITY UPON STARVATION PROTEIN 167"/>
    <property type="match status" value="1"/>
</dbReference>
<dbReference type="PROSITE" id="PS51021">
    <property type="entry name" value="BAR"/>
    <property type="match status" value="1"/>
</dbReference>
<feature type="domain" description="BAR" evidence="5">
    <location>
        <begin position="17"/>
        <end position="252"/>
    </location>
</feature>
<evidence type="ECO:0000313" key="6">
    <source>
        <dbReference type="EMBL" id="OAJ40336.1"/>
    </source>
</evidence>
<dbReference type="InterPro" id="IPR004148">
    <property type="entry name" value="BAR_dom"/>
</dbReference>
<evidence type="ECO:0000256" key="3">
    <source>
        <dbReference type="SAM" id="MobiDB-lite"/>
    </source>
</evidence>
<dbReference type="FunFam" id="2.30.30.40:FF:000100">
    <property type="entry name" value="SH3 domain-containing YSC84-like protein 1"/>
    <property type="match status" value="1"/>
</dbReference>
<keyword evidence="1 2" id="KW-0728">SH3 domain</keyword>
<dbReference type="InterPro" id="IPR046982">
    <property type="entry name" value="BIN3/RVS161-like"/>
</dbReference>
<dbReference type="InterPro" id="IPR001452">
    <property type="entry name" value="SH3_domain"/>
</dbReference>
<dbReference type="GO" id="GO:0015629">
    <property type="term" value="C:actin cytoskeleton"/>
    <property type="evidence" value="ECO:0007669"/>
    <property type="project" value="TreeGrafter"/>
</dbReference>
<dbReference type="GO" id="GO:0043332">
    <property type="term" value="C:mating projection tip"/>
    <property type="evidence" value="ECO:0007669"/>
    <property type="project" value="TreeGrafter"/>
</dbReference>
<evidence type="ECO:0008006" key="8">
    <source>
        <dbReference type="Google" id="ProtNLM"/>
    </source>
</evidence>
<dbReference type="OrthoDB" id="2159336at2759"/>
<dbReference type="PRINTS" id="PR00452">
    <property type="entry name" value="SH3DOMAIN"/>
</dbReference>
<dbReference type="AlphaFoldDB" id="A0A177WKI7"/>
<dbReference type="VEuPathDB" id="FungiDB:BDEG_24080"/>
<accession>A0A177WKI7</accession>
<feature type="region of interest" description="Disordered" evidence="3">
    <location>
        <begin position="279"/>
        <end position="301"/>
    </location>
</feature>
<proteinExistence type="predicted"/>
<feature type="domain" description="SH3" evidence="4">
    <location>
        <begin position="337"/>
        <end position="396"/>
    </location>
</feature>
<dbReference type="GO" id="GO:0097320">
    <property type="term" value="P:plasma membrane tubulation"/>
    <property type="evidence" value="ECO:0007669"/>
    <property type="project" value="TreeGrafter"/>
</dbReference>
<dbReference type="Pfam" id="PF00018">
    <property type="entry name" value="SH3_1"/>
    <property type="match status" value="1"/>
</dbReference>
<dbReference type="InterPro" id="IPR027267">
    <property type="entry name" value="AH/BAR_dom_sf"/>
</dbReference>
<organism evidence="6 7">
    <name type="scientific">Batrachochytrium dendrobatidis (strain JEL423)</name>
    <dbReference type="NCBI Taxonomy" id="403673"/>
    <lineage>
        <taxon>Eukaryota</taxon>
        <taxon>Fungi</taxon>
        <taxon>Fungi incertae sedis</taxon>
        <taxon>Chytridiomycota</taxon>
        <taxon>Chytridiomycota incertae sedis</taxon>
        <taxon>Chytridiomycetes</taxon>
        <taxon>Rhizophydiales</taxon>
        <taxon>Rhizophydiales incertae sedis</taxon>
        <taxon>Batrachochytrium</taxon>
    </lineage>
</organism>
<evidence type="ECO:0000313" key="7">
    <source>
        <dbReference type="Proteomes" id="UP000077115"/>
    </source>
</evidence>
<reference evidence="6 7" key="2">
    <citation type="submission" date="2016-05" db="EMBL/GenBank/DDBJ databases">
        <title>Lineage-specific infection strategies underlie the spectrum of fungal disease in amphibians.</title>
        <authorList>
            <person name="Cuomo C.A."/>
            <person name="Farrer R.A."/>
            <person name="James T."/>
            <person name="Longcore J."/>
            <person name="Birren B."/>
        </authorList>
    </citation>
    <scope>NUCLEOTIDE SEQUENCE [LARGE SCALE GENOMIC DNA]</scope>
    <source>
        <strain evidence="6 7">JEL423</strain>
    </source>
</reference>
<dbReference type="SUPFAM" id="SSF103657">
    <property type="entry name" value="BAR/IMD domain-like"/>
    <property type="match status" value="1"/>
</dbReference>
<evidence type="ECO:0000259" key="4">
    <source>
        <dbReference type="PROSITE" id="PS50002"/>
    </source>
</evidence>